<proteinExistence type="predicted"/>
<evidence type="ECO:0008006" key="4">
    <source>
        <dbReference type="Google" id="ProtNLM"/>
    </source>
</evidence>
<dbReference type="InterPro" id="IPR043504">
    <property type="entry name" value="Peptidase_S1_PA_chymotrypsin"/>
</dbReference>
<organism evidence="2 3">
    <name type="scientific">Nocardia cerradoensis</name>
    <dbReference type="NCBI Taxonomy" id="85688"/>
    <lineage>
        <taxon>Bacteria</taxon>
        <taxon>Bacillati</taxon>
        <taxon>Actinomycetota</taxon>
        <taxon>Actinomycetes</taxon>
        <taxon>Mycobacteriales</taxon>
        <taxon>Nocardiaceae</taxon>
        <taxon>Nocardia</taxon>
    </lineage>
</organism>
<dbReference type="InterPro" id="IPR006311">
    <property type="entry name" value="TAT_signal"/>
</dbReference>
<keyword evidence="1" id="KW-0732">Signal</keyword>
<evidence type="ECO:0000256" key="1">
    <source>
        <dbReference type="SAM" id="SignalP"/>
    </source>
</evidence>
<evidence type="ECO:0000313" key="2">
    <source>
        <dbReference type="EMBL" id="OXR47320.1"/>
    </source>
</evidence>
<dbReference type="AlphaFoldDB" id="A0A231HEE5"/>
<name>A0A231HEE5_9NOCA</name>
<dbReference type="InterPro" id="IPR009003">
    <property type="entry name" value="Peptidase_S1_PA"/>
</dbReference>
<dbReference type="PROSITE" id="PS51318">
    <property type="entry name" value="TAT"/>
    <property type="match status" value="1"/>
</dbReference>
<dbReference type="SUPFAM" id="SSF50494">
    <property type="entry name" value="Trypsin-like serine proteases"/>
    <property type="match status" value="1"/>
</dbReference>
<comment type="caution">
    <text evidence="2">The sequence shown here is derived from an EMBL/GenBank/DDBJ whole genome shotgun (WGS) entry which is preliminary data.</text>
</comment>
<reference evidence="2 3" key="1">
    <citation type="submission" date="2017-07" db="EMBL/GenBank/DDBJ databases">
        <title>First draft Genome Sequence of Nocardia cerradoensis isolated from human infection.</title>
        <authorList>
            <person name="Carrasco G."/>
        </authorList>
    </citation>
    <scope>NUCLEOTIDE SEQUENCE [LARGE SCALE GENOMIC DNA]</scope>
    <source>
        <strain evidence="2 3">CNM20130759</strain>
    </source>
</reference>
<feature type="signal peptide" evidence="1">
    <location>
        <begin position="1"/>
        <end position="29"/>
    </location>
</feature>
<protein>
    <recommendedName>
        <fullName evidence="4">Peptidase S1 domain-containing protein</fullName>
    </recommendedName>
</protein>
<keyword evidence="3" id="KW-1185">Reference proteome</keyword>
<dbReference type="EMBL" id="NGAF01000001">
    <property type="protein sequence ID" value="OXR47320.1"/>
    <property type="molecule type" value="Genomic_DNA"/>
</dbReference>
<dbReference type="Proteomes" id="UP000215506">
    <property type="component" value="Unassembled WGS sequence"/>
</dbReference>
<dbReference type="Gene3D" id="2.40.10.10">
    <property type="entry name" value="Trypsin-like serine proteases"/>
    <property type="match status" value="2"/>
</dbReference>
<sequence length="222" mass="22290">MTEQTKRSIIATALLAGAAVLVAPAVAPADSPTRTVGPGTSLGLCTITAAGHDAAGNAVALTAGHCMFSPGQSVVAPGIGRIGHYASWTTKWALLQSDSTSDWAVIALRPGLGISTEAPNGAVIDHFGAAPAPGSRIDKYGSTTRSTSGQVDSVVDNVIHTSVPGLNGDSGAPAYQGTGLVGIDSQINPTTPDGPFWFSGIEGVLAEINSRPGIVGYGFRIG</sequence>
<accession>A0A231HEE5</accession>
<gene>
    <name evidence="2" type="ORF">B7C42_00443</name>
</gene>
<dbReference type="RefSeq" id="WP_039777805.1">
    <property type="nucleotide sequence ID" value="NZ_JAAXOR010000003.1"/>
</dbReference>
<feature type="chain" id="PRO_5011238946" description="Peptidase S1 domain-containing protein" evidence="1">
    <location>
        <begin position="30"/>
        <end position="222"/>
    </location>
</feature>
<evidence type="ECO:0000313" key="3">
    <source>
        <dbReference type="Proteomes" id="UP000215506"/>
    </source>
</evidence>